<name>X0YM05_9ZZZZ</name>
<accession>X0YM05</accession>
<dbReference type="EMBL" id="BART01008716">
    <property type="protein sequence ID" value="GAG57100.1"/>
    <property type="molecule type" value="Genomic_DNA"/>
</dbReference>
<sequence length="246" mass="28085">GKNLIQADEPEVSGKFVTIDGEEFYEIRNYDSMLPFFMSLASDSNLWMFISSTGGLSAGRVNSDNALFPYYTDDKIHESSDTTGSKTIMHVSHNGKMLLWEPFSARYSGIYRTERNIYKCTTGNKLIFEEKNLDLELTFRYGWMNADKFGWIKKNWLVNDSGHTIEVYLLDGIQNILPYGIQSLGQTQYSTLLDAYKKCELIKNSNLALFRMEAILVDKAEPNEVLKVTTVWHIGICKHLFAEPLG</sequence>
<reference evidence="1" key="1">
    <citation type="journal article" date="2014" name="Front. Microbiol.">
        <title>High frequency of phylogenetically diverse reductive dehalogenase-homologous genes in deep subseafloor sedimentary metagenomes.</title>
        <authorList>
            <person name="Kawai M."/>
            <person name="Futagami T."/>
            <person name="Toyoda A."/>
            <person name="Takaki Y."/>
            <person name="Nishi S."/>
            <person name="Hori S."/>
            <person name="Arai W."/>
            <person name="Tsubouchi T."/>
            <person name="Morono Y."/>
            <person name="Uchiyama I."/>
            <person name="Ito T."/>
            <person name="Fujiyama A."/>
            <person name="Inagaki F."/>
            <person name="Takami H."/>
        </authorList>
    </citation>
    <scope>NUCLEOTIDE SEQUENCE</scope>
    <source>
        <strain evidence="1">Expedition CK06-06</strain>
    </source>
</reference>
<organism evidence="1">
    <name type="scientific">marine sediment metagenome</name>
    <dbReference type="NCBI Taxonomy" id="412755"/>
    <lineage>
        <taxon>unclassified sequences</taxon>
        <taxon>metagenomes</taxon>
        <taxon>ecological metagenomes</taxon>
    </lineage>
</organism>
<gene>
    <name evidence="1" type="ORF">S01H4_19532</name>
</gene>
<dbReference type="AlphaFoldDB" id="X0YM05"/>
<comment type="caution">
    <text evidence="1">The sequence shown here is derived from an EMBL/GenBank/DDBJ whole genome shotgun (WGS) entry which is preliminary data.</text>
</comment>
<proteinExistence type="predicted"/>
<protein>
    <submittedName>
        <fullName evidence="1">Uncharacterized protein</fullName>
    </submittedName>
</protein>
<feature type="non-terminal residue" evidence="1">
    <location>
        <position position="1"/>
    </location>
</feature>
<evidence type="ECO:0000313" key="1">
    <source>
        <dbReference type="EMBL" id="GAG57100.1"/>
    </source>
</evidence>